<feature type="compositionally biased region" description="Basic and acidic residues" evidence="13">
    <location>
        <begin position="160"/>
        <end position="176"/>
    </location>
</feature>
<comment type="catalytic activity">
    <reaction evidence="12">
        <text>L-lysyl(20)-[histone H4] + S-adenosyl-L-methionine = N(6)-methyl-L-lysyl(20)-[histone H4] + S-adenosyl-L-homocysteine + H(+)</text>
        <dbReference type="Rhea" id="RHEA:60344"/>
        <dbReference type="Rhea" id="RHEA-COMP:15554"/>
        <dbReference type="Rhea" id="RHEA-COMP:15555"/>
        <dbReference type="ChEBI" id="CHEBI:15378"/>
        <dbReference type="ChEBI" id="CHEBI:29969"/>
        <dbReference type="ChEBI" id="CHEBI:57856"/>
        <dbReference type="ChEBI" id="CHEBI:59789"/>
        <dbReference type="ChEBI" id="CHEBI:61929"/>
        <dbReference type="EC" id="2.1.1.361"/>
    </reaction>
</comment>
<comment type="caution">
    <text evidence="15">The sequence shown here is derived from an EMBL/GenBank/DDBJ whole genome shotgun (WGS) entry which is preliminary data.</text>
</comment>
<dbReference type="InterPro" id="IPR046341">
    <property type="entry name" value="SET_dom_sf"/>
</dbReference>
<dbReference type="GO" id="GO:0032259">
    <property type="term" value="P:methylation"/>
    <property type="evidence" value="ECO:0007669"/>
    <property type="project" value="UniProtKB-KW"/>
</dbReference>
<dbReference type="PANTHER" id="PTHR46167">
    <property type="entry name" value="N-LYSINE METHYLTRANSFERASE KMT5A"/>
    <property type="match status" value="1"/>
</dbReference>
<dbReference type="Pfam" id="PF00856">
    <property type="entry name" value="SET"/>
    <property type="match status" value="1"/>
</dbReference>
<dbReference type="GO" id="GO:0140944">
    <property type="term" value="F:histone H4K20 monomethyltransferase activity"/>
    <property type="evidence" value="ECO:0007669"/>
    <property type="project" value="UniProtKB-EC"/>
</dbReference>
<feature type="compositionally biased region" description="Polar residues" evidence="13">
    <location>
        <begin position="1"/>
        <end position="15"/>
    </location>
</feature>
<dbReference type="InterPro" id="IPR016858">
    <property type="entry name" value="KMT5A-like"/>
</dbReference>
<evidence type="ECO:0000256" key="5">
    <source>
        <dbReference type="ARBA" id="ARBA00022603"/>
    </source>
</evidence>
<dbReference type="PANTHER" id="PTHR46167:SF1">
    <property type="entry name" value="N-LYSINE METHYLTRANSFERASE KMT5A"/>
    <property type="match status" value="1"/>
</dbReference>
<keyword evidence="9" id="KW-0805">Transcription regulation</keyword>
<dbReference type="AlphaFoldDB" id="A0AA35XFM7"/>
<keyword evidence="5 15" id="KW-0489">Methyltransferase</keyword>
<evidence type="ECO:0000313" key="15">
    <source>
        <dbReference type="EMBL" id="CAI8049017.1"/>
    </source>
</evidence>
<evidence type="ECO:0000259" key="14">
    <source>
        <dbReference type="PROSITE" id="PS50280"/>
    </source>
</evidence>
<organism evidence="15 16">
    <name type="scientific">Geodia barretti</name>
    <name type="common">Barrett's horny sponge</name>
    <dbReference type="NCBI Taxonomy" id="519541"/>
    <lineage>
        <taxon>Eukaryota</taxon>
        <taxon>Metazoa</taxon>
        <taxon>Porifera</taxon>
        <taxon>Demospongiae</taxon>
        <taxon>Heteroscleromorpha</taxon>
        <taxon>Tetractinellida</taxon>
        <taxon>Astrophorina</taxon>
        <taxon>Geodiidae</taxon>
        <taxon>Geodia</taxon>
    </lineage>
</organism>
<evidence type="ECO:0000256" key="8">
    <source>
        <dbReference type="ARBA" id="ARBA00022853"/>
    </source>
</evidence>
<evidence type="ECO:0000256" key="3">
    <source>
        <dbReference type="ARBA" id="ARBA00012187"/>
    </source>
</evidence>
<dbReference type="PROSITE" id="PS51571">
    <property type="entry name" value="SAM_MT43_PR_SET"/>
    <property type="match status" value="1"/>
</dbReference>
<feature type="region of interest" description="Disordered" evidence="13">
    <location>
        <begin position="1"/>
        <end position="186"/>
    </location>
</feature>
<proteinExistence type="predicted"/>
<keyword evidence="11" id="KW-0539">Nucleus</keyword>
<keyword evidence="7" id="KW-0949">S-adenosyl-L-methionine</keyword>
<feature type="compositionally biased region" description="Basic residues" evidence="13">
    <location>
        <begin position="22"/>
        <end position="33"/>
    </location>
</feature>
<sequence>MSNSRQSESPSQPSVGSDGSRSKKGRQKRRGKGRKTEAKESLTPISKYLVKEEPPAPPTTQPSTSNTQRADDGDENRASTLAGPSTTERSDETRGGNGGQLEPTPPKAVAREAVVEQGGRKTSGKDGGGIDGQPEKRKGEGGGGRQGVKASSSSSSRSLVQERERRERKVEPKRSTDTPVVRRQVQSSIRDHFPVRRSGRKTKSEVEKEDFERMAQRLRNKDESGLKVVEVEGKGRGVVSTRRFSRGELVCEYSGELISLEEAREREVEYGKDPSVGCYMYYFSHNSNKLWQVCFACFASMYISVWLAGSYIIMCTVVDATADNGRKGRLLNHSRTAANVVTRLAEVDGQPYLCLVAARDISVGEQLEYDYGERDRATMDSHPWLAS</sequence>
<dbReference type="GO" id="GO:0005700">
    <property type="term" value="C:polytene chromosome"/>
    <property type="evidence" value="ECO:0007669"/>
    <property type="project" value="TreeGrafter"/>
</dbReference>
<evidence type="ECO:0000256" key="6">
    <source>
        <dbReference type="ARBA" id="ARBA00022679"/>
    </source>
</evidence>
<dbReference type="InterPro" id="IPR001214">
    <property type="entry name" value="SET_dom"/>
</dbReference>
<evidence type="ECO:0000256" key="9">
    <source>
        <dbReference type="ARBA" id="ARBA00023015"/>
    </source>
</evidence>
<gene>
    <name evidence="15" type="ORF">GBAR_LOCUS26993</name>
</gene>
<evidence type="ECO:0000256" key="7">
    <source>
        <dbReference type="ARBA" id="ARBA00022691"/>
    </source>
</evidence>
<keyword evidence="10" id="KW-0804">Transcription</keyword>
<dbReference type="PROSITE" id="PS50280">
    <property type="entry name" value="SET"/>
    <property type="match status" value="1"/>
</dbReference>
<dbReference type="InterPro" id="IPR051760">
    <property type="entry name" value="KMT5A"/>
</dbReference>
<feature type="domain" description="SET" evidence="14">
    <location>
        <begin position="224"/>
        <end position="372"/>
    </location>
</feature>
<dbReference type="GO" id="GO:0006357">
    <property type="term" value="P:regulation of transcription by RNA polymerase II"/>
    <property type="evidence" value="ECO:0007669"/>
    <property type="project" value="TreeGrafter"/>
</dbReference>
<dbReference type="CDD" id="cd10528">
    <property type="entry name" value="SET_SETD8"/>
    <property type="match status" value="1"/>
</dbReference>
<evidence type="ECO:0000256" key="4">
    <source>
        <dbReference type="ARBA" id="ARBA00022454"/>
    </source>
</evidence>
<keyword evidence="16" id="KW-1185">Reference proteome</keyword>
<dbReference type="EC" id="2.1.1.361" evidence="3"/>
<evidence type="ECO:0000256" key="2">
    <source>
        <dbReference type="ARBA" id="ARBA00004286"/>
    </source>
</evidence>
<evidence type="ECO:0000256" key="12">
    <source>
        <dbReference type="ARBA" id="ARBA00047784"/>
    </source>
</evidence>
<feature type="compositionally biased region" description="Polar residues" evidence="13">
    <location>
        <begin position="78"/>
        <end position="87"/>
    </location>
</feature>
<evidence type="ECO:0000256" key="11">
    <source>
        <dbReference type="ARBA" id="ARBA00023242"/>
    </source>
</evidence>
<dbReference type="SUPFAM" id="SSF82199">
    <property type="entry name" value="SET domain"/>
    <property type="match status" value="1"/>
</dbReference>
<accession>A0AA35XFM7</accession>
<dbReference type="InterPro" id="IPR047266">
    <property type="entry name" value="KMT5A-like_SET"/>
</dbReference>
<name>A0AA35XFM7_GEOBA</name>
<keyword evidence="6" id="KW-0808">Transferase</keyword>
<protein>
    <recommendedName>
        <fullName evidence="3">[histone H4]-lysine(20) N-methyltransferase</fullName>
        <ecNumber evidence="3">2.1.1.361</ecNumber>
    </recommendedName>
</protein>
<keyword evidence="8" id="KW-0156">Chromatin regulator</keyword>
<dbReference type="SMART" id="SM00317">
    <property type="entry name" value="SET"/>
    <property type="match status" value="1"/>
</dbReference>
<dbReference type="Proteomes" id="UP001174909">
    <property type="component" value="Unassembled WGS sequence"/>
</dbReference>
<evidence type="ECO:0000256" key="10">
    <source>
        <dbReference type="ARBA" id="ARBA00023163"/>
    </source>
</evidence>
<comment type="subcellular location">
    <subcellularLocation>
        <location evidence="2">Chromosome</location>
    </subcellularLocation>
    <subcellularLocation>
        <location evidence="1">Nucleus</location>
    </subcellularLocation>
</comment>
<keyword evidence="4" id="KW-0158">Chromosome</keyword>
<evidence type="ECO:0000256" key="1">
    <source>
        <dbReference type="ARBA" id="ARBA00004123"/>
    </source>
</evidence>
<dbReference type="EMBL" id="CASHTH010003769">
    <property type="protein sequence ID" value="CAI8049017.1"/>
    <property type="molecule type" value="Genomic_DNA"/>
</dbReference>
<dbReference type="GO" id="GO:0005634">
    <property type="term" value="C:nucleus"/>
    <property type="evidence" value="ECO:0007669"/>
    <property type="project" value="UniProtKB-SubCell"/>
</dbReference>
<dbReference type="Gene3D" id="2.170.270.10">
    <property type="entry name" value="SET domain"/>
    <property type="match status" value="1"/>
</dbReference>
<evidence type="ECO:0000256" key="13">
    <source>
        <dbReference type="SAM" id="MobiDB-lite"/>
    </source>
</evidence>
<reference evidence="15" key="1">
    <citation type="submission" date="2023-03" db="EMBL/GenBank/DDBJ databases">
        <authorList>
            <person name="Steffen K."/>
            <person name="Cardenas P."/>
        </authorList>
    </citation>
    <scope>NUCLEOTIDE SEQUENCE</scope>
</reference>
<evidence type="ECO:0000313" key="16">
    <source>
        <dbReference type="Proteomes" id="UP001174909"/>
    </source>
</evidence>